<evidence type="ECO:0000313" key="1">
    <source>
        <dbReference type="EMBL" id="BAD07002.1"/>
    </source>
</evidence>
<dbReference type="EMBL" id="AB158547">
    <property type="protein sequence ID" value="BAD07002.1"/>
    <property type="molecule type" value="mRNA"/>
</dbReference>
<reference evidence="1" key="1">
    <citation type="submission" date="2004-01" db="EMBL/GenBank/DDBJ databases">
        <title>Genes expressed in plumule of flower-induced Japanese morning glory.</title>
        <authorList>
            <person name="Maeda T."/>
            <person name="Mori H."/>
            <person name="Shiratake K."/>
            <person name="Yamada K."/>
            <person name="Takeno K."/>
            <person name="Yamaki S."/>
        </authorList>
    </citation>
    <scope>NUCLEOTIDE SEQUENCE</scope>
    <source>
        <tissue evidence="1">Plumule</tissue>
    </source>
</reference>
<sequence>LSRGCLDSQTQLFPTLQSCPRAASHRFLFPSLKGLPLSLDSPPTLPLQLDPPPPPHERIHHFLHYLPPQLSTSVKWYCRSIADSLISSSMYHLVVWIA</sequence>
<organism evidence="1">
    <name type="scientific">Ipomoea nil</name>
    <name type="common">Japanese morning glory</name>
    <name type="synonym">Pharbitis nil</name>
    <dbReference type="NCBI Taxonomy" id="35883"/>
    <lineage>
        <taxon>Eukaryota</taxon>
        <taxon>Viridiplantae</taxon>
        <taxon>Streptophyta</taxon>
        <taxon>Embryophyta</taxon>
        <taxon>Tracheophyta</taxon>
        <taxon>Spermatophyta</taxon>
        <taxon>Magnoliopsida</taxon>
        <taxon>eudicotyledons</taxon>
        <taxon>Gunneridae</taxon>
        <taxon>Pentapetalae</taxon>
        <taxon>asterids</taxon>
        <taxon>lamiids</taxon>
        <taxon>Solanales</taxon>
        <taxon>Convolvulaceae</taxon>
        <taxon>Ipomoeeae</taxon>
        <taxon>Ipomoea</taxon>
    </lineage>
</organism>
<name>Q75RW8_IPONI</name>
<proteinExistence type="evidence at transcript level"/>
<protein>
    <submittedName>
        <fullName evidence="1">Uncharacterized protein</fullName>
    </submittedName>
</protein>
<accession>Q75RW8</accession>
<feature type="non-terminal residue" evidence="1">
    <location>
        <position position="1"/>
    </location>
</feature>
<dbReference type="AlphaFoldDB" id="Q75RW8"/>